<feature type="region of interest" description="Disordered" evidence="5">
    <location>
        <begin position="376"/>
        <end position="443"/>
    </location>
</feature>
<dbReference type="Gene3D" id="1.25.40.90">
    <property type="match status" value="1"/>
</dbReference>
<feature type="domain" description="VHS" evidence="6">
    <location>
        <begin position="20"/>
        <end position="89"/>
    </location>
</feature>
<protein>
    <submittedName>
        <fullName evidence="8">VHS domain-containing protein At3g16270</fullName>
    </submittedName>
</protein>
<dbReference type="GO" id="GO:0035091">
    <property type="term" value="F:phosphatidylinositol binding"/>
    <property type="evidence" value="ECO:0007669"/>
    <property type="project" value="InterPro"/>
</dbReference>
<reference evidence="8" key="1">
    <citation type="submission" date="2025-08" db="UniProtKB">
        <authorList>
            <consortium name="RefSeq"/>
        </authorList>
    </citation>
    <scope>IDENTIFICATION</scope>
    <source>
        <strain evidence="8">OHB3-1</strain>
    </source>
</reference>
<dbReference type="PANTHER" id="PTHR21514:SF0">
    <property type="entry name" value="AP-4 COMPLEX ACCESSORY SUBUNIT TEPSIN"/>
    <property type="match status" value="1"/>
</dbReference>
<feature type="compositionally biased region" description="Basic and acidic residues" evidence="5">
    <location>
        <begin position="541"/>
        <end position="552"/>
    </location>
</feature>
<dbReference type="GO" id="GO:0032588">
    <property type="term" value="C:trans-Golgi network membrane"/>
    <property type="evidence" value="ECO:0007669"/>
    <property type="project" value="TreeGrafter"/>
</dbReference>
<accession>A0A6J1DKZ7</accession>
<dbReference type="PROSITE" id="PS50179">
    <property type="entry name" value="VHS"/>
    <property type="match status" value="1"/>
</dbReference>
<dbReference type="InterPro" id="IPR016024">
    <property type="entry name" value="ARM-type_fold"/>
</dbReference>
<feature type="region of interest" description="Disordered" evidence="5">
    <location>
        <begin position="474"/>
        <end position="521"/>
    </location>
</feature>
<evidence type="ECO:0000313" key="8">
    <source>
        <dbReference type="RefSeq" id="XP_022153556.1"/>
    </source>
</evidence>
<gene>
    <name evidence="8" type="primary">LOC111021032</name>
</gene>
<evidence type="ECO:0000256" key="5">
    <source>
        <dbReference type="SAM" id="MobiDB-lite"/>
    </source>
</evidence>
<dbReference type="AlphaFoldDB" id="A0A6J1DKZ7"/>
<dbReference type="RefSeq" id="XP_022153556.1">
    <property type="nucleotide sequence ID" value="XM_022297864.1"/>
</dbReference>
<dbReference type="InterPro" id="IPR039273">
    <property type="entry name" value="TEPSIN"/>
</dbReference>
<evidence type="ECO:0000313" key="7">
    <source>
        <dbReference type="Proteomes" id="UP000504603"/>
    </source>
</evidence>
<feature type="compositionally biased region" description="Low complexity" evidence="5">
    <location>
        <begin position="228"/>
        <end position="240"/>
    </location>
</feature>
<dbReference type="GO" id="GO:0030136">
    <property type="term" value="C:clathrin-coated vesicle"/>
    <property type="evidence" value="ECO:0007669"/>
    <property type="project" value="UniProtKB-SubCell"/>
</dbReference>
<feature type="compositionally biased region" description="Polar residues" evidence="5">
    <location>
        <begin position="141"/>
        <end position="156"/>
    </location>
</feature>
<dbReference type="Proteomes" id="UP000504603">
    <property type="component" value="Unplaced"/>
</dbReference>
<evidence type="ECO:0000259" key="6">
    <source>
        <dbReference type="PROSITE" id="PS50179"/>
    </source>
</evidence>
<feature type="region of interest" description="Disordered" evidence="5">
    <location>
        <begin position="181"/>
        <end position="211"/>
    </location>
</feature>
<dbReference type="GO" id="GO:0043130">
    <property type="term" value="F:ubiquitin binding"/>
    <property type="evidence" value="ECO:0007669"/>
    <property type="project" value="InterPro"/>
</dbReference>
<feature type="region of interest" description="Disordered" evidence="5">
    <location>
        <begin position="134"/>
        <end position="158"/>
    </location>
</feature>
<dbReference type="KEGG" id="mcha:111021032"/>
<evidence type="ECO:0000256" key="1">
    <source>
        <dbReference type="ARBA" id="ARBA00004132"/>
    </source>
</evidence>
<feature type="compositionally biased region" description="Polar residues" evidence="5">
    <location>
        <begin position="241"/>
        <end position="263"/>
    </location>
</feature>
<evidence type="ECO:0000256" key="3">
    <source>
        <dbReference type="ARBA" id="ARBA00023034"/>
    </source>
</evidence>
<sequence>MDSSRRAVESYWRSRMIDTATSDEDKVTPVYKLEEICEVLRSSHVSIVKEFSEFIWKRLEHKSPIVKQKALRLIKYAVGKSGVEFRREMQRHSVAVRQLFHYKGQLDPLKGDALNKAVRDTAHEAISAIFSEEDNKPAPSENLNSRIQGFGNSNYEVPSEDKKSFLREVVGLGSASIKQGLSNFTQGHSSRKNGASSHRGPNLQRSLTTEMEYDNRYEPVEYGRETHGSLGTSRSTTSGTWNQDSRVSKVEPTNGSLSSGFSESKTREERLLDTIATSGGVRLQPTRDAIQAFFVEAAKLDALALSYALESKLTSPSWQVRFKALCILESIVRKDDDDHFSIVTSYFSENQDAVIGCSESPQASLREKASKVIPLLDGGKGVPPMNDSEKSLPSNTSSTIQMPDLIDTSDADDYGGTKNSQEVENSKNISINPSSTPLVDDLFGDGLNTVTSTSELKNDDDPFSDVSFHTTETREHTDDLFSGMNVDSNHVTNENKKPVSEKKNDPGGFDIFGSSSEPALQEHARKDVNDLMSGLSVHEDALKSKDKEDSKDSLSASSFSVSSQPNHQYQIPQDSLNGMYSSPMVGANMNATFLPGMAYLPPSTMFSTAFSSQPMGYAPTGNFFAQQQLLSAMSNYQQFGNPNLQSSGGGAVNGGTAPLPDIFHPNLPTQAPSSMMNSSKKEETRAFDFISDHIAAARDPKRVV</sequence>
<organism evidence="7 8">
    <name type="scientific">Momordica charantia</name>
    <name type="common">Bitter gourd</name>
    <name type="synonym">Balsam pear</name>
    <dbReference type="NCBI Taxonomy" id="3673"/>
    <lineage>
        <taxon>Eukaryota</taxon>
        <taxon>Viridiplantae</taxon>
        <taxon>Streptophyta</taxon>
        <taxon>Embryophyta</taxon>
        <taxon>Tracheophyta</taxon>
        <taxon>Spermatophyta</taxon>
        <taxon>Magnoliopsida</taxon>
        <taxon>eudicotyledons</taxon>
        <taxon>Gunneridae</taxon>
        <taxon>Pentapetalae</taxon>
        <taxon>rosids</taxon>
        <taxon>fabids</taxon>
        <taxon>Cucurbitales</taxon>
        <taxon>Cucurbitaceae</taxon>
        <taxon>Momordiceae</taxon>
        <taxon>Momordica</taxon>
    </lineage>
</organism>
<dbReference type="InterPro" id="IPR013809">
    <property type="entry name" value="ENTH"/>
</dbReference>
<proteinExistence type="predicted"/>
<feature type="compositionally biased region" description="Polar residues" evidence="5">
    <location>
        <begin position="391"/>
        <end position="401"/>
    </location>
</feature>
<dbReference type="GeneID" id="111021032"/>
<keyword evidence="7" id="KW-1185">Reference proteome</keyword>
<evidence type="ECO:0000256" key="4">
    <source>
        <dbReference type="ARBA" id="ARBA00023329"/>
    </source>
</evidence>
<dbReference type="InterPro" id="IPR035802">
    <property type="entry name" value="ENTH/VHS_tepsin"/>
</dbReference>
<feature type="region of interest" description="Disordered" evidence="5">
    <location>
        <begin position="541"/>
        <end position="575"/>
    </location>
</feature>
<feature type="compositionally biased region" description="Polar residues" evidence="5">
    <location>
        <begin position="417"/>
        <end position="437"/>
    </location>
</feature>
<evidence type="ECO:0000256" key="2">
    <source>
        <dbReference type="ARBA" id="ARBA00004601"/>
    </source>
</evidence>
<keyword evidence="4" id="KW-0968">Cytoplasmic vesicle</keyword>
<feature type="region of interest" description="Disordered" evidence="5">
    <location>
        <begin position="224"/>
        <end position="263"/>
    </location>
</feature>
<dbReference type="InterPro" id="IPR008942">
    <property type="entry name" value="ENTH_VHS"/>
</dbReference>
<comment type="subcellular location">
    <subcellularLocation>
        <location evidence="1">Cytoplasmic vesicle</location>
        <location evidence="1">Clathrin-coated vesicle</location>
    </subcellularLocation>
    <subcellularLocation>
        <location evidence="2">Golgi apparatus</location>
        <location evidence="2">trans-Golgi network</location>
    </subcellularLocation>
</comment>
<dbReference type="CDD" id="cd03572">
    <property type="entry name" value="ENTH_like_Tepsin"/>
    <property type="match status" value="1"/>
</dbReference>
<feature type="compositionally biased region" description="Polar residues" evidence="5">
    <location>
        <begin position="564"/>
        <end position="575"/>
    </location>
</feature>
<feature type="compositionally biased region" description="Basic and acidic residues" evidence="5">
    <location>
        <begin position="493"/>
        <end position="505"/>
    </location>
</feature>
<dbReference type="OrthoDB" id="118154at2759"/>
<name>A0A6J1DKZ7_MOMCH</name>
<dbReference type="SUPFAM" id="SSF48371">
    <property type="entry name" value="ARM repeat"/>
    <property type="match status" value="1"/>
</dbReference>
<dbReference type="Pfam" id="PF01417">
    <property type="entry name" value="ENTH"/>
    <property type="match status" value="1"/>
</dbReference>
<dbReference type="PANTHER" id="PTHR21514">
    <property type="entry name" value="AP-4 COMPLEX ACCESSORY SUBUNIT TEPSIN"/>
    <property type="match status" value="1"/>
</dbReference>
<keyword evidence="3" id="KW-0333">Golgi apparatus</keyword>
<dbReference type="SMART" id="SM00288">
    <property type="entry name" value="VHS"/>
    <property type="match status" value="1"/>
</dbReference>
<feature type="compositionally biased region" description="Polar residues" evidence="5">
    <location>
        <begin position="181"/>
        <end position="196"/>
    </location>
</feature>
<feature type="compositionally biased region" description="Low complexity" evidence="5">
    <location>
        <begin position="553"/>
        <end position="563"/>
    </location>
</feature>
<dbReference type="InterPro" id="IPR002014">
    <property type="entry name" value="VHS_dom"/>
</dbReference>